<dbReference type="SUPFAM" id="SSF102735">
    <property type="entry name" value="Trigger factor ribosome-binding domain"/>
    <property type="match status" value="1"/>
</dbReference>
<dbReference type="Pfam" id="PF00254">
    <property type="entry name" value="FKBP_C"/>
    <property type="match status" value="1"/>
</dbReference>
<evidence type="ECO:0000256" key="5">
    <source>
        <dbReference type="ARBA" id="ARBA00022618"/>
    </source>
</evidence>
<name>A0A1H5DPD1_9MICO</name>
<dbReference type="InterPro" id="IPR001179">
    <property type="entry name" value="PPIase_FKBP_dom"/>
</dbReference>
<dbReference type="Gene3D" id="3.30.70.1050">
    <property type="entry name" value="Trigger factor ribosome-binding domain"/>
    <property type="match status" value="1"/>
</dbReference>
<evidence type="ECO:0000256" key="2">
    <source>
        <dbReference type="ARBA" id="ARBA00005464"/>
    </source>
</evidence>
<evidence type="ECO:0000256" key="6">
    <source>
        <dbReference type="ARBA" id="ARBA00023110"/>
    </source>
</evidence>
<evidence type="ECO:0000259" key="14">
    <source>
        <dbReference type="Pfam" id="PF05697"/>
    </source>
</evidence>
<dbReference type="PIRSF" id="PIRSF003095">
    <property type="entry name" value="Trigger_factor"/>
    <property type="match status" value="1"/>
</dbReference>
<dbReference type="GO" id="GO:0051301">
    <property type="term" value="P:cell division"/>
    <property type="evidence" value="ECO:0007669"/>
    <property type="project" value="UniProtKB-KW"/>
</dbReference>
<dbReference type="InterPro" id="IPR005215">
    <property type="entry name" value="Trig_fac"/>
</dbReference>
<dbReference type="GO" id="GO:0003755">
    <property type="term" value="F:peptidyl-prolyl cis-trans isomerase activity"/>
    <property type="evidence" value="ECO:0007669"/>
    <property type="project" value="UniProtKB-UniRule"/>
</dbReference>
<dbReference type="NCBIfam" id="TIGR00115">
    <property type="entry name" value="tig"/>
    <property type="match status" value="1"/>
</dbReference>
<evidence type="ECO:0000256" key="11">
    <source>
        <dbReference type="HAMAP-Rule" id="MF_00303"/>
    </source>
</evidence>
<comment type="catalytic activity">
    <reaction evidence="1 11">
        <text>[protein]-peptidylproline (omega=180) = [protein]-peptidylproline (omega=0)</text>
        <dbReference type="Rhea" id="RHEA:16237"/>
        <dbReference type="Rhea" id="RHEA-COMP:10747"/>
        <dbReference type="Rhea" id="RHEA-COMP:10748"/>
        <dbReference type="ChEBI" id="CHEBI:83833"/>
        <dbReference type="ChEBI" id="CHEBI:83834"/>
        <dbReference type="EC" id="5.2.1.8"/>
    </reaction>
</comment>
<proteinExistence type="inferred from homology"/>
<dbReference type="STRING" id="648782.SAMN04488554_0749"/>
<organism evidence="16 17">
    <name type="scientific">Ruania alba</name>
    <dbReference type="NCBI Taxonomy" id="648782"/>
    <lineage>
        <taxon>Bacteria</taxon>
        <taxon>Bacillati</taxon>
        <taxon>Actinomycetota</taxon>
        <taxon>Actinomycetes</taxon>
        <taxon>Micrococcales</taxon>
        <taxon>Ruaniaceae</taxon>
        <taxon>Ruania</taxon>
    </lineage>
</organism>
<reference evidence="17" key="1">
    <citation type="submission" date="2016-10" db="EMBL/GenBank/DDBJ databases">
        <authorList>
            <person name="Varghese N."/>
            <person name="Submissions S."/>
        </authorList>
    </citation>
    <scope>NUCLEOTIDE SEQUENCE [LARGE SCALE GENOMIC DNA]</scope>
    <source>
        <strain evidence="17">DSM 21368</strain>
    </source>
</reference>
<dbReference type="InterPro" id="IPR036611">
    <property type="entry name" value="Trigger_fac_ribosome-bd_sf"/>
</dbReference>
<protein>
    <recommendedName>
        <fullName evidence="4 11">Trigger factor</fullName>
        <shortName evidence="11">TF</shortName>
        <ecNumber evidence="3 11">5.2.1.8</ecNumber>
    </recommendedName>
    <alternativeName>
        <fullName evidence="10 11">PPIase</fullName>
    </alternativeName>
</protein>
<accession>A0A1H5DPD1</accession>
<dbReference type="GO" id="GO:0043022">
    <property type="term" value="F:ribosome binding"/>
    <property type="evidence" value="ECO:0007669"/>
    <property type="project" value="TreeGrafter"/>
</dbReference>
<dbReference type="EMBL" id="FNTX01000001">
    <property type="protein sequence ID" value="SED80722.1"/>
    <property type="molecule type" value="Genomic_DNA"/>
</dbReference>
<dbReference type="Pfam" id="PF05698">
    <property type="entry name" value="Trigger_C"/>
    <property type="match status" value="1"/>
</dbReference>
<comment type="domain">
    <text evidence="11">Consists of 3 domains; the N-terminus binds the ribosome, the middle domain has PPIase activity, while the C-terminus has intrinsic chaperone activity on its own.</text>
</comment>
<keyword evidence="17" id="KW-1185">Reference proteome</keyword>
<evidence type="ECO:0000256" key="4">
    <source>
        <dbReference type="ARBA" id="ARBA00016902"/>
    </source>
</evidence>
<evidence type="ECO:0000313" key="16">
    <source>
        <dbReference type="EMBL" id="SED80722.1"/>
    </source>
</evidence>
<dbReference type="InterPro" id="IPR046357">
    <property type="entry name" value="PPIase_dom_sf"/>
</dbReference>
<dbReference type="SUPFAM" id="SSF109998">
    <property type="entry name" value="Triger factor/SurA peptide-binding domain-like"/>
    <property type="match status" value="1"/>
</dbReference>
<gene>
    <name evidence="11" type="primary">tig</name>
    <name evidence="16" type="ORF">SAMN04488554_0749</name>
</gene>
<dbReference type="InterPro" id="IPR008880">
    <property type="entry name" value="Trigger_fac_C"/>
</dbReference>
<keyword evidence="11" id="KW-0963">Cytoplasm</keyword>
<evidence type="ECO:0000259" key="15">
    <source>
        <dbReference type="Pfam" id="PF05698"/>
    </source>
</evidence>
<keyword evidence="8 11" id="KW-0413">Isomerase</keyword>
<dbReference type="Gene3D" id="3.10.50.40">
    <property type="match status" value="1"/>
</dbReference>
<dbReference type="HAMAP" id="MF_00303">
    <property type="entry name" value="Trigger_factor_Tig"/>
    <property type="match status" value="1"/>
</dbReference>
<evidence type="ECO:0000313" key="17">
    <source>
        <dbReference type="Proteomes" id="UP000199220"/>
    </source>
</evidence>
<dbReference type="Pfam" id="PF05697">
    <property type="entry name" value="Trigger_N"/>
    <property type="match status" value="1"/>
</dbReference>
<comment type="subcellular location">
    <subcellularLocation>
        <location evidence="11">Cytoplasm</location>
    </subcellularLocation>
    <text evidence="11">About half TF is bound to the ribosome near the polypeptide exit tunnel while the other half is free in the cytoplasm.</text>
</comment>
<feature type="domain" description="Trigger factor C-terminal" evidence="15">
    <location>
        <begin position="266"/>
        <end position="406"/>
    </location>
</feature>
<dbReference type="SUPFAM" id="SSF54534">
    <property type="entry name" value="FKBP-like"/>
    <property type="match status" value="1"/>
</dbReference>
<dbReference type="InterPro" id="IPR037041">
    <property type="entry name" value="Trigger_fac_C_sf"/>
</dbReference>
<keyword evidence="6 11" id="KW-0697">Rotamase</keyword>
<dbReference type="Proteomes" id="UP000199220">
    <property type="component" value="Unassembled WGS sequence"/>
</dbReference>
<dbReference type="InterPro" id="IPR027304">
    <property type="entry name" value="Trigger_fact/SurA_dom_sf"/>
</dbReference>
<dbReference type="Gene3D" id="1.10.3120.10">
    <property type="entry name" value="Trigger factor, C-terminal domain"/>
    <property type="match status" value="1"/>
</dbReference>
<evidence type="ECO:0000256" key="8">
    <source>
        <dbReference type="ARBA" id="ARBA00023235"/>
    </source>
</evidence>
<feature type="domain" description="Trigger factor ribosome-binding bacterial" evidence="14">
    <location>
        <begin position="8"/>
        <end position="154"/>
    </location>
</feature>
<evidence type="ECO:0000256" key="7">
    <source>
        <dbReference type="ARBA" id="ARBA00023186"/>
    </source>
</evidence>
<evidence type="ECO:0000256" key="1">
    <source>
        <dbReference type="ARBA" id="ARBA00000971"/>
    </source>
</evidence>
<comment type="similarity">
    <text evidence="2 11">Belongs to the FKBP-type PPIase family. Tig subfamily.</text>
</comment>
<keyword evidence="7 11" id="KW-0143">Chaperone</keyword>
<feature type="compositionally biased region" description="Acidic residues" evidence="12">
    <location>
        <begin position="451"/>
        <end position="465"/>
    </location>
</feature>
<dbReference type="EC" id="5.2.1.8" evidence="3 11"/>
<evidence type="ECO:0000256" key="10">
    <source>
        <dbReference type="ARBA" id="ARBA00029986"/>
    </source>
</evidence>
<keyword evidence="9 11" id="KW-0131">Cell cycle</keyword>
<evidence type="ECO:0000256" key="12">
    <source>
        <dbReference type="SAM" id="MobiDB-lite"/>
    </source>
</evidence>
<dbReference type="AlphaFoldDB" id="A0A1H5DPD1"/>
<feature type="compositionally biased region" description="Low complexity" evidence="12">
    <location>
        <begin position="466"/>
        <end position="479"/>
    </location>
</feature>
<dbReference type="GO" id="GO:0044183">
    <property type="term" value="F:protein folding chaperone"/>
    <property type="evidence" value="ECO:0007669"/>
    <property type="project" value="TreeGrafter"/>
</dbReference>
<comment type="function">
    <text evidence="11">Involved in protein export. Acts as a chaperone by maintaining the newly synthesized protein in an open conformation. Functions as a peptidyl-prolyl cis-trans isomerase.</text>
</comment>
<dbReference type="GO" id="GO:0005737">
    <property type="term" value="C:cytoplasm"/>
    <property type="evidence" value="ECO:0007669"/>
    <property type="project" value="UniProtKB-SubCell"/>
</dbReference>
<evidence type="ECO:0000259" key="13">
    <source>
        <dbReference type="Pfam" id="PF00254"/>
    </source>
</evidence>
<dbReference type="GO" id="GO:0051083">
    <property type="term" value="P:'de novo' cotranslational protein folding"/>
    <property type="evidence" value="ECO:0007669"/>
    <property type="project" value="TreeGrafter"/>
</dbReference>
<feature type="domain" description="PPIase FKBP-type" evidence="13">
    <location>
        <begin position="167"/>
        <end position="225"/>
    </location>
</feature>
<sequence>MSGEHVVKSDVENLEPTRAKLTVEVPLAELQPSVDHAYSQIATQVNIPGFRRGKVPPRIIDQRVGKGAVMEQAINEALPGLYRQAVTEAELKPLGQPQVEVTAVPGVSDDAENLIFTAELDVRPEFELPELDGLSITVESSDVTDDDVEERLTSLRERHATLVGVDRAAVDGDFVTLDLKAAIGDEEIDSVSGVSYQIGSGNMLEGMDEALIGLSADETATFTAPLAGGDRAGQEAEVTVTPTAVKVQELPEVDDEFAQTASEFDTVDELRESLRSQVADDKENNRAVAARDQLLEQLLEATDFPLPSGVIESEVHQHLENEGRLEDDEHRAEVTEETKTALKRQLVLDTLAEKVSVSVGQNELLEFLLRTAQQYQQDPNEFIQQADQNGQIPLFVAELTRNKSLAVALRQVKVVDPAGEAVDLTAYIGSDEEDAVQAAMAEAEAAGVEVADVDTEASEDAESAESSESAESAESSESADSPEDADEAEKA</sequence>
<keyword evidence="5 11" id="KW-0132">Cell division</keyword>
<dbReference type="PANTHER" id="PTHR30560:SF3">
    <property type="entry name" value="TRIGGER FACTOR-LIKE PROTEIN TIG, CHLOROPLASTIC"/>
    <property type="match status" value="1"/>
</dbReference>
<dbReference type="PANTHER" id="PTHR30560">
    <property type="entry name" value="TRIGGER FACTOR CHAPERONE AND PEPTIDYL-PROLYL CIS/TRANS ISOMERASE"/>
    <property type="match status" value="1"/>
</dbReference>
<dbReference type="InterPro" id="IPR008881">
    <property type="entry name" value="Trigger_fac_ribosome-bd_bac"/>
</dbReference>
<feature type="compositionally biased region" description="Acidic residues" evidence="12">
    <location>
        <begin position="480"/>
        <end position="491"/>
    </location>
</feature>
<dbReference type="GO" id="GO:0043335">
    <property type="term" value="P:protein unfolding"/>
    <property type="evidence" value="ECO:0007669"/>
    <property type="project" value="TreeGrafter"/>
</dbReference>
<evidence type="ECO:0000256" key="9">
    <source>
        <dbReference type="ARBA" id="ARBA00023306"/>
    </source>
</evidence>
<evidence type="ECO:0000256" key="3">
    <source>
        <dbReference type="ARBA" id="ARBA00013194"/>
    </source>
</evidence>
<feature type="region of interest" description="Disordered" evidence="12">
    <location>
        <begin position="442"/>
        <end position="491"/>
    </location>
</feature>
<dbReference type="GO" id="GO:0015031">
    <property type="term" value="P:protein transport"/>
    <property type="evidence" value="ECO:0007669"/>
    <property type="project" value="UniProtKB-UniRule"/>
</dbReference>